<dbReference type="Pfam" id="PF14124">
    <property type="entry name" value="DUF4291"/>
    <property type="match status" value="1"/>
</dbReference>
<reference evidence="1" key="1">
    <citation type="submission" date="2023-03" db="EMBL/GenBank/DDBJ databases">
        <authorList>
            <person name="Steffen K."/>
            <person name="Cardenas P."/>
        </authorList>
    </citation>
    <scope>NUCLEOTIDE SEQUENCE</scope>
</reference>
<dbReference type="AlphaFoldDB" id="A0AA35RDC7"/>
<evidence type="ECO:0008006" key="3">
    <source>
        <dbReference type="Google" id="ProtNLM"/>
    </source>
</evidence>
<sequence length="218" mass="25868">MACANVPDQTEEKEWRVQSYLEQHLRIWPQYGNRILAQHDEDSIVVYQAFCNEIADYAVRYQKFGGDHFSFTRMSWIKPNFMWMMYRSRWATKPNQDRVLAVRITRAGFDHILSLAFTRDSKKAAATKQPTLVRLQWDPDHDPSGDKLRRRAIQLGLRKQVLRRYSEEWIVKIEDITEFVHQQYKLVKKRRIEGLIVAQERVYPVSDPKTAAQIELAQ</sequence>
<name>A0AA35RDC7_GEOBA</name>
<comment type="caution">
    <text evidence="1">The sequence shown here is derived from an EMBL/GenBank/DDBJ whole genome shotgun (WGS) entry which is preliminary data.</text>
</comment>
<keyword evidence="2" id="KW-1185">Reference proteome</keyword>
<dbReference type="InterPro" id="IPR025633">
    <property type="entry name" value="DUF4291"/>
</dbReference>
<dbReference type="PANTHER" id="PTHR38567:SF1">
    <property type="entry name" value="DUF4291 DOMAIN-CONTAINING PROTEIN"/>
    <property type="match status" value="1"/>
</dbReference>
<gene>
    <name evidence="1" type="ORF">GBAR_LOCUS6317</name>
</gene>
<proteinExistence type="predicted"/>
<dbReference type="PANTHER" id="PTHR38567">
    <property type="entry name" value="DUF4291 DOMAIN-CONTAINING PROTEIN"/>
    <property type="match status" value="1"/>
</dbReference>
<dbReference type="Proteomes" id="UP001174909">
    <property type="component" value="Unassembled WGS sequence"/>
</dbReference>
<dbReference type="EMBL" id="CASHTH010000956">
    <property type="protein sequence ID" value="CAI8009404.1"/>
    <property type="molecule type" value="Genomic_DNA"/>
</dbReference>
<evidence type="ECO:0000313" key="1">
    <source>
        <dbReference type="EMBL" id="CAI8009404.1"/>
    </source>
</evidence>
<evidence type="ECO:0000313" key="2">
    <source>
        <dbReference type="Proteomes" id="UP001174909"/>
    </source>
</evidence>
<accession>A0AA35RDC7</accession>
<organism evidence="1 2">
    <name type="scientific">Geodia barretti</name>
    <name type="common">Barrett's horny sponge</name>
    <dbReference type="NCBI Taxonomy" id="519541"/>
    <lineage>
        <taxon>Eukaryota</taxon>
        <taxon>Metazoa</taxon>
        <taxon>Porifera</taxon>
        <taxon>Demospongiae</taxon>
        <taxon>Heteroscleromorpha</taxon>
        <taxon>Tetractinellida</taxon>
        <taxon>Astrophorina</taxon>
        <taxon>Geodiidae</taxon>
        <taxon>Geodia</taxon>
    </lineage>
</organism>
<protein>
    <recommendedName>
        <fullName evidence="3">DUF4291 domain-containing protein</fullName>
    </recommendedName>
</protein>